<dbReference type="InterPro" id="IPR050924">
    <property type="entry name" value="Peroxiredoxin_BCP/PrxQ"/>
</dbReference>
<dbReference type="AlphaFoldDB" id="A0A285QFW4"/>
<gene>
    <name evidence="14" type="ORF">SAMN06297144_0305</name>
</gene>
<evidence type="ECO:0000256" key="7">
    <source>
        <dbReference type="ARBA" id="ARBA00023284"/>
    </source>
</evidence>
<dbReference type="GO" id="GO:0008379">
    <property type="term" value="F:thioredoxin peroxidase activity"/>
    <property type="evidence" value="ECO:0007669"/>
    <property type="project" value="TreeGrafter"/>
</dbReference>
<evidence type="ECO:0000313" key="15">
    <source>
        <dbReference type="Proteomes" id="UP000219494"/>
    </source>
</evidence>
<reference evidence="14 15" key="1">
    <citation type="submission" date="2017-07" db="EMBL/GenBank/DDBJ databases">
        <authorList>
            <person name="Sun Z.S."/>
            <person name="Albrecht U."/>
            <person name="Echele G."/>
            <person name="Lee C.C."/>
        </authorList>
    </citation>
    <scope>NUCLEOTIDE SEQUENCE [LARGE SCALE GENOMIC DNA]</scope>
    <source>
        <strain evidence="14 15">CGMCC 1.12672</strain>
    </source>
</reference>
<dbReference type="RefSeq" id="WP_097062255.1">
    <property type="nucleotide sequence ID" value="NZ_OBMI01000001.1"/>
</dbReference>
<dbReference type="Pfam" id="PF00578">
    <property type="entry name" value="AhpC-TSA"/>
    <property type="match status" value="1"/>
</dbReference>
<evidence type="ECO:0000256" key="1">
    <source>
        <dbReference type="ARBA" id="ARBA00003330"/>
    </source>
</evidence>
<dbReference type="InterPro" id="IPR013766">
    <property type="entry name" value="Thioredoxin_domain"/>
</dbReference>
<feature type="domain" description="Thioredoxin" evidence="13">
    <location>
        <begin position="21"/>
        <end position="180"/>
    </location>
</feature>
<feature type="chain" id="PRO_5012809323" description="thioredoxin-dependent peroxiredoxin" evidence="12">
    <location>
        <begin position="20"/>
        <end position="182"/>
    </location>
</feature>
<dbReference type="PANTHER" id="PTHR42801:SF4">
    <property type="entry name" value="AHPC_TSA FAMILY PROTEIN"/>
    <property type="match status" value="1"/>
</dbReference>
<dbReference type="Proteomes" id="UP000219494">
    <property type="component" value="Unassembled WGS sequence"/>
</dbReference>
<dbReference type="InterPro" id="IPR000866">
    <property type="entry name" value="AhpC/TSA"/>
</dbReference>
<keyword evidence="3" id="KW-0575">Peroxidase</keyword>
<keyword evidence="4" id="KW-0049">Antioxidant</keyword>
<dbReference type="GO" id="GO:0045454">
    <property type="term" value="P:cell redox homeostasis"/>
    <property type="evidence" value="ECO:0007669"/>
    <property type="project" value="TreeGrafter"/>
</dbReference>
<evidence type="ECO:0000256" key="11">
    <source>
        <dbReference type="ARBA" id="ARBA00049091"/>
    </source>
</evidence>
<evidence type="ECO:0000256" key="3">
    <source>
        <dbReference type="ARBA" id="ARBA00022559"/>
    </source>
</evidence>
<keyword evidence="7" id="KW-0676">Redox-active center</keyword>
<dbReference type="EC" id="1.11.1.24" evidence="2"/>
<evidence type="ECO:0000256" key="5">
    <source>
        <dbReference type="ARBA" id="ARBA00023002"/>
    </source>
</evidence>
<evidence type="ECO:0000256" key="6">
    <source>
        <dbReference type="ARBA" id="ARBA00023157"/>
    </source>
</evidence>
<comment type="catalytic activity">
    <reaction evidence="11">
        <text>a hydroperoxide + [thioredoxin]-dithiol = an alcohol + [thioredoxin]-disulfide + H2O</text>
        <dbReference type="Rhea" id="RHEA:62620"/>
        <dbReference type="Rhea" id="RHEA-COMP:10698"/>
        <dbReference type="Rhea" id="RHEA-COMP:10700"/>
        <dbReference type="ChEBI" id="CHEBI:15377"/>
        <dbReference type="ChEBI" id="CHEBI:29950"/>
        <dbReference type="ChEBI" id="CHEBI:30879"/>
        <dbReference type="ChEBI" id="CHEBI:35924"/>
        <dbReference type="ChEBI" id="CHEBI:50058"/>
        <dbReference type="EC" id="1.11.1.24"/>
    </reaction>
</comment>
<proteinExistence type="inferred from homology"/>
<evidence type="ECO:0000256" key="12">
    <source>
        <dbReference type="SAM" id="SignalP"/>
    </source>
</evidence>
<protein>
    <recommendedName>
        <fullName evidence="2">thioredoxin-dependent peroxiredoxin</fullName>
        <ecNumber evidence="2">1.11.1.24</ecNumber>
    </recommendedName>
    <alternativeName>
        <fullName evidence="8">Thioredoxin peroxidase</fullName>
    </alternativeName>
    <alternativeName>
        <fullName evidence="10">Thioredoxin-dependent peroxiredoxin Bcp</fullName>
    </alternativeName>
</protein>
<name>A0A285QFW4_9SPHN</name>
<dbReference type="GO" id="GO:0034599">
    <property type="term" value="P:cellular response to oxidative stress"/>
    <property type="evidence" value="ECO:0007669"/>
    <property type="project" value="TreeGrafter"/>
</dbReference>
<feature type="signal peptide" evidence="12">
    <location>
        <begin position="1"/>
        <end position="19"/>
    </location>
</feature>
<dbReference type="PANTHER" id="PTHR42801">
    <property type="entry name" value="THIOREDOXIN-DEPENDENT PEROXIDE REDUCTASE"/>
    <property type="match status" value="1"/>
</dbReference>
<evidence type="ECO:0000256" key="8">
    <source>
        <dbReference type="ARBA" id="ARBA00032824"/>
    </source>
</evidence>
<accession>A0A285QFW4</accession>
<dbReference type="Gene3D" id="3.40.30.10">
    <property type="entry name" value="Glutaredoxin"/>
    <property type="match status" value="1"/>
</dbReference>
<dbReference type="PROSITE" id="PS51352">
    <property type="entry name" value="THIOREDOXIN_2"/>
    <property type="match status" value="1"/>
</dbReference>
<dbReference type="OrthoDB" id="5572803at2"/>
<keyword evidence="6" id="KW-1015">Disulfide bond</keyword>
<sequence length="182" mass="18888">MRRLLALVATALLAVPASAALAPGARAPDFATRGAQAGKVLPVKLSSLLRRGPVVLYFFPAAYTGGCNAEAQAFAEAVPQFQAAGAIVLGMSANTVEVLKDFSAEKCAGKFIVASAGPKVVAGYDVALGKEIDTPRGKVKATNRTSYVIARDGRIVSVHANLSPTDHVKQTLSEVQALARRS</sequence>
<evidence type="ECO:0000256" key="10">
    <source>
        <dbReference type="ARBA" id="ARBA00042639"/>
    </source>
</evidence>
<keyword evidence="5" id="KW-0560">Oxidoreductase</keyword>
<evidence type="ECO:0000313" key="14">
    <source>
        <dbReference type="EMBL" id="SOB78962.1"/>
    </source>
</evidence>
<dbReference type="SUPFAM" id="SSF52833">
    <property type="entry name" value="Thioredoxin-like"/>
    <property type="match status" value="1"/>
</dbReference>
<comment type="similarity">
    <text evidence="9">Belongs to the peroxiredoxin family. BCP/PrxQ subfamily.</text>
</comment>
<comment type="function">
    <text evidence="1">Thiol-specific peroxidase that catalyzes the reduction of hydrogen peroxide and organic hydroperoxides to water and alcohols, respectively. Plays a role in cell protection against oxidative stress by detoxifying peroxides and as sensor of hydrogen peroxide-mediated signaling events.</text>
</comment>
<evidence type="ECO:0000256" key="4">
    <source>
        <dbReference type="ARBA" id="ARBA00022862"/>
    </source>
</evidence>
<evidence type="ECO:0000256" key="2">
    <source>
        <dbReference type="ARBA" id="ARBA00013017"/>
    </source>
</evidence>
<dbReference type="GO" id="GO:0005737">
    <property type="term" value="C:cytoplasm"/>
    <property type="evidence" value="ECO:0007669"/>
    <property type="project" value="TreeGrafter"/>
</dbReference>
<keyword evidence="15" id="KW-1185">Reference proteome</keyword>
<evidence type="ECO:0000256" key="9">
    <source>
        <dbReference type="ARBA" id="ARBA00038489"/>
    </source>
</evidence>
<organism evidence="14 15">
    <name type="scientific">Sphingomonas guangdongensis</name>
    <dbReference type="NCBI Taxonomy" id="1141890"/>
    <lineage>
        <taxon>Bacteria</taxon>
        <taxon>Pseudomonadati</taxon>
        <taxon>Pseudomonadota</taxon>
        <taxon>Alphaproteobacteria</taxon>
        <taxon>Sphingomonadales</taxon>
        <taxon>Sphingomonadaceae</taxon>
        <taxon>Sphingomonas</taxon>
    </lineage>
</organism>
<keyword evidence="12" id="KW-0732">Signal</keyword>
<dbReference type="InterPro" id="IPR036249">
    <property type="entry name" value="Thioredoxin-like_sf"/>
</dbReference>
<dbReference type="EMBL" id="OBMI01000001">
    <property type="protein sequence ID" value="SOB78962.1"/>
    <property type="molecule type" value="Genomic_DNA"/>
</dbReference>
<dbReference type="CDD" id="cd03017">
    <property type="entry name" value="PRX_BCP"/>
    <property type="match status" value="1"/>
</dbReference>
<evidence type="ECO:0000259" key="13">
    <source>
        <dbReference type="PROSITE" id="PS51352"/>
    </source>
</evidence>